<accession>A0A1H0CB22</accession>
<name>A0A1H0CB22_9HYPH</name>
<dbReference type="RefSeq" id="WP_091717191.1">
    <property type="nucleotide sequence ID" value="NZ_FNHS01000009.1"/>
</dbReference>
<feature type="region of interest" description="Disordered" evidence="1">
    <location>
        <begin position="38"/>
        <end position="74"/>
    </location>
</feature>
<proteinExistence type="predicted"/>
<organism evidence="2 3">
    <name type="scientific">Methylobacterium phyllostachyos</name>
    <dbReference type="NCBI Taxonomy" id="582672"/>
    <lineage>
        <taxon>Bacteria</taxon>
        <taxon>Pseudomonadati</taxon>
        <taxon>Pseudomonadota</taxon>
        <taxon>Alphaproteobacteria</taxon>
        <taxon>Hyphomicrobiales</taxon>
        <taxon>Methylobacteriaceae</taxon>
        <taxon>Methylobacterium</taxon>
    </lineage>
</organism>
<feature type="compositionally biased region" description="Basic and acidic residues" evidence="1">
    <location>
        <begin position="48"/>
        <end position="74"/>
    </location>
</feature>
<dbReference type="AlphaFoldDB" id="A0A1H0CB22"/>
<dbReference type="EMBL" id="FNHS01000009">
    <property type="protein sequence ID" value="SDN55016.1"/>
    <property type="molecule type" value="Genomic_DNA"/>
</dbReference>
<protein>
    <submittedName>
        <fullName evidence="2">Uncharacterized protein</fullName>
    </submittedName>
</protein>
<reference evidence="3" key="1">
    <citation type="submission" date="2016-10" db="EMBL/GenBank/DDBJ databases">
        <authorList>
            <person name="Varghese N."/>
            <person name="Submissions S."/>
        </authorList>
    </citation>
    <scope>NUCLEOTIDE SEQUENCE [LARGE SCALE GENOMIC DNA]</scope>
    <source>
        <strain evidence="3">BL47</strain>
    </source>
</reference>
<dbReference type="STRING" id="582672.SAMN05216360_10987"/>
<evidence type="ECO:0000313" key="2">
    <source>
        <dbReference type="EMBL" id="SDN55016.1"/>
    </source>
</evidence>
<evidence type="ECO:0000313" key="3">
    <source>
        <dbReference type="Proteomes" id="UP000198704"/>
    </source>
</evidence>
<sequence>MGLAAFAFFVIPWMAVAVWLFLRPGGFRQGVPAAPWRSLADYPPPARDQQHAAETRSLESGSAHDGKHAPIEMA</sequence>
<dbReference type="Proteomes" id="UP000198704">
    <property type="component" value="Unassembled WGS sequence"/>
</dbReference>
<evidence type="ECO:0000256" key="1">
    <source>
        <dbReference type="SAM" id="MobiDB-lite"/>
    </source>
</evidence>
<gene>
    <name evidence="2" type="ORF">SAMN05216360_10987</name>
</gene>
<dbReference type="OrthoDB" id="8001225at2"/>
<keyword evidence="3" id="KW-1185">Reference proteome</keyword>